<protein>
    <submittedName>
        <fullName evidence="2">Uncharacterized protein</fullName>
    </submittedName>
</protein>
<proteinExistence type="predicted"/>
<feature type="compositionally biased region" description="Basic and acidic residues" evidence="1">
    <location>
        <begin position="206"/>
        <end position="231"/>
    </location>
</feature>
<accession>A0A6J4VH25</accession>
<gene>
    <name evidence="2" type="ORF">AVDCRST_MAG49-4471</name>
</gene>
<feature type="non-terminal residue" evidence="2">
    <location>
        <position position="277"/>
    </location>
</feature>
<dbReference type="AlphaFoldDB" id="A0A6J4VH25"/>
<evidence type="ECO:0000256" key="1">
    <source>
        <dbReference type="SAM" id="MobiDB-lite"/>
    </source>
</evidence>
<evidence type="ECO:0000313" key="2">
    <source>
        <dbReference type="EMBL" id="CAA9578626.1"/>
    </source>
</evidence>
<feature type="compositionally biased region" description="Basic residues" evidence="1">
    <location>
        <begin position="56"/>
        <end position="66"/>
    </location>
</feature>
<name>A0A6J4VH25_9BACT</name>
<feature type="compositionally biased region" description="Low complexity" evidence="1">
    <location>
        <begin position="1"/>
        <end position="10"/>
    </location>
</feature>
<dbReference type="EMBL" id="CADCWG010000318">
    <property type="protein sequence ID" value="CAA9578626.1"/>
    <property type="molecule type" value="Genomic_DNA"/>
</dbReference>
<feature type="region of interest" description="Disordered" evidence="1">
    <location>
        <begin position="1"/>
        <end position="277"/>
    </location>
</feature>
<feature type="compositionally biased region" description="Basic and acidic residues" evidence="1">
    <location>
        <begin position="173"/>
        <end position="192"/>
    </location>
</feature>
<feature type="compositionally biased region" description="Basic and acidic residues" evidence="1">
    <location>
        <begin position="90"/>
        <end position="99"/>
    </location>
</feature>
<organism evidence="2">
    <name type="scientific">uncultured Thermomicrobiales bacterium</name>
    <dbReference type="NCBI Taxonomy" id="1645740"/>
    <lineage>
        <taxon>Bacteria</taxon>
        <taxon>Pseudomonadati</taxon>
        <taxon>Thermomicrobiota</taxon>
        <taxon>Thermomicrobia</taxon>
        <taxon>Thermomicrobiales</taxon>
        <taxon>environmental samples</taxon>
    </lineage>
</organism>
<reference evidence="2" key="1">
    <citation type="submission" date="2020-02" db="EMBL/GenBank/DDBJ databases">
        <authorList>
            <person name="Meier V. D."/>
        </authorList>
    </citation>
    <scope>NUCLEOTIDE SEQUENCE</scope>
    <source>
        <strain evidence="2">AVDCRST_MAG49</strain>
    </source>
</reference>
<feature type="compositionally biased region" description="Basic residues" evidence="1">
    <location>
        <begin position="240"/>
        <end position="268"/>
    </location>
</feature>
<feature type="compositionally biased region" description="Basic and acidic residues" evidence="1">
    <location>
        <begin position="115"/>
        <end position="127"/>
    </location>
</feature>
<sequence length="277" mass="30382">VAHASRAGAGSAAGTGGRTTPTTGWYPEPHRSAAPVVGPYRRIRRPHGIDGDPPAHHRATASRRPAHPPATAGRCPGPAGRAEGTQAHVPHRERDRPGDHPPAPGQRPHLLRRAQPRDRDPGVDRAPPHGSPPAAGGDRVRDARRAGQARLRPARDDRSQGRASTPRGHRRPPARDERGHLRGVPDRELRRDGPRRRPLPGGPGDLPHRAPGADRGHPFDRDVRDAVHPQADDQLGPARAGRRGRARLRPRRRGRRRRRPGRARRRPRDGRPPPDRL</sequence>
<feature type="non-terminal residue" evidence="2">
    <location>
        <position position="1"/>
    </location>
</feature>